<dbReference type="RefSeq" id="WP_345330211.1">
    <property type="nucleotide sequence ID" value="NZ_BAABJI010000002.1"/>
</dbReference>
<protein>
    <submittedName>
        <fullName evidence="2">Uncharacterized protein</fullName>
    </submittedName>
</protein>
<evidence type="ECO:0000313" key="2">
    <source>
        <dbReference type="EMBL" id="GAA4911869.1"/>
    </source>
</evidence>
<name>A0ABP9FPJ0_9SPHI</name>
<keyword evidence="1" id="KW-1133">Transmembrane helix</keyword>
<feature type="transmembrane region" description="Helical" evidence="1">
    <location>
        <begin position="107"/>
        <end position="128"/>
    </location>
</feature>
<keyword evidence="3" id="KW-1185">Reference proteome</keyword>
<accession>A0ABP9FPJ0</accession>
<proteinExistence type="predicted"/>
<keyword evidence="1" id="KW-0812">Transmembrane</keyword>
<organism evidence="2 3">
    <name type="scientific">Mucilaginibacter defluvii</name>
    <dbReference type="NCBI Taxonomy" id="1196019"/>
    <lineage>
        <taxon>Bacteria</taxon>
        <taxon>Pseudomonadati</taxon>
        <taxon>Bacteroidota</taxon>
        <taxon>Sphingobacteriia</taxon>
        <taxon>Sphingobacteriales</taxon>
        <taxon>Sphingobacteriaceae</taxon>
        <taxon>Mucilaginibacter</taxon>
    </lineage>
</organism>
<feature type="transmembrane region" description="Helical" evidence="1">
    <location>
        <begin position="148"/>
        <end position="167"/>
    </location>
</feature>
<evidence type="ECO:0000256" key="1">
    <source>
        <dbReference type="SAM" id="Phobius"/>
    </source>
</evidence>
<evidence type="ECO:0000313" key="3">
    <source>
        <dbReference type="Proteomes" id="UP001501436"/>
    </source>
</evidence>
<dbReference type="EMBL" id="BAABJI010000002">
    <property type="protein sequence ID" value="GAA4911869.1"/>
    <property type="molecule type" value="Genomic_DNA"/>
</dbReference>
<keyword evidence="1" id="KW-0472">Membrane</keyword>
<comment type="caution">
    <text evidence="2">The sequence shown here is derived from an EMBL/GenBank/DDBJ whole genome shotgun (WGS) entry which is preliminary data.</text>
</comment>
<sequence>MSDQINNINNSHNDQEDGQAINQKLDELIALLAETNIDSDKARDIQQRLNNAIENSAQADAGIDALRQIDTDNASRDDLLDEFSILLSSHQFDSESSKKYIRAEKGANIVLMVISLVMITLGLAMIVMPAPPDFEIYTIFYFNANDGITIMDLISSLIVLSGIYLLIKSIFKFGGTQK</sequence>
<dbReference type="Proteomes" id="UP001501436">
    <property type="component" value="Unassembled WGS sequence"/>
</dbReference>
<gene>
    <name evidence="2" type="ORF">GCM10023313_13540</name>
</gene>
<reference evidence="3" key="1">
    <citation type="journal article" date="2019" name="Int. J. Syst. Evol. Microbiol.">
        <title>The Global Catalogue of Microorganisms (GCM) 10K type strain sequencing project: providing services to taxonomists for standard genome sequencing and annotation.</title>
        <authorList>
            <consortium name="The Broad Institute Genomics Platform"/>
            <consortium name="The Broad Institute Genome Sequencing Center for Infectious Disease"/>
            <person name="Wu L."/>
            <person name="Ma J."/>
        </authorList>
    </citation>
    <scope>NUCLEOTIDE SEQUENCE [LARGE SCALE GENOMIC DNA]</scope>
    <source>
        <strain evidence="3">JCM 18283</strain>
    </source>
</reference>